<comment type="similarity">
    <text evidence="1">Belongs to the methyltransferase superfamily.</text>
</comment>
<protein>
    <recommendedName>
        <fullName evidence="4">Methyltransferase domain-containing protein</fullName>
    </recommendedName>
</protein>
<dbReference type="CDD" id="cd02440">
    <property type="entry name" value="AdoMet_MTases"/>
    <property type="match status" value="1"/>
</dbReference>
<dbReference type="Pfam" id="PF13649">
    <property type="entry name" value="Methyltransf_25"/>
    <property type="match status" value="1"/>
</dbReference>
<evidence type="ECO:0000256" key="1">
    <source>
        <dbReference type="ARBA" id="ARBA00008361"/>
    </source>
</evidence>
<dbReference type="InterPro" id="IPR029063">
    <property type="entry name" value="SAM-dependent_MTases_sf"/>
</dbReference>
<dbReference type="InterPro" id="IPR041698">
    <property type="entry name" value="Methyltransf_25"/>
</dbReference>
<dbReference type="RefSeq" id="WP_188793950.1">
    <property type="nucleotide sequence ID" value="NZ_BMJA01000001.1"/>
</dbReference>
<dbReference type="Proteomes" id="UP000620046">
    <property type="component" value="Unassembled WGS sequence"/>
</dbReference>
<accession>A0ABQ1FWS7</accession>
<dbReference type="Gene3D" id="3.40.50.150">
    <property type="entry name" value="Vaccinia Virus protein VP39"/>
    <property type="match status" value="1"/>
</dbReference>
<gene>
    <name evidence="5" type="ORF">GCM10010981_18890</name>
</gene>
<dbReference type="PANTHER" id="PTHR12176">
    <property type="entry name" value="SAM-DEPENDENT METHYLTRANSFERASE SUPERFAMILY PROTEIN"/>
    <property type="match status" value="1"/>
</dbReference>
<sequence>MADTRHHWEQVYETKSADAVSWYQTHPDTSLTFIAASQLPLDAPLLDVGGGASTLVDHLLELGYTDVSVLDIASHALSQSQARLGAAKAQRVHWLVDDVTRFAPSRHYALWHDRAVFHFLTDDALKAAYLAALRRSLALGGSVIMATFAADGPTRCSGLDVARYDADSLYALFGDDFERLADGRDMHVTPWGSDQAFTYLHLRRRS</sequence>
<evidence type="ECO:0000259" key="4">
    <source>
        <dbReference type="Pfam" id="PF13649"/>
    </source>
</evidence>
<evidence type="ECO:0000313" key="5">
    <source>
        <dbReference type="EMBL" id="GGA30128.1"/>
    </source>
</evidence>
<reference evidence="6" key="1">
    <citation type="journal article" date="2019" name="Int. J. Syst. Evol. Microbiol.">
        <title>The Global Catalogue of Microorganisms (GCM) 10K type strain sequencing project: providing services to taxonomists for standard genome sequencing and annotation.</title>
        <authorList>
            <consortium name="The Broad Institute Genomics Platform"/>
            <consortium name="The Broad Institute Genome Sequencing Center for Infectious Disease"/>
            <person name="Wu L."/>
            <person name="Ma J."/>
        </authorList>
    </citation>
    <scope>NUCLEOTIDE SEQUENCE [LARGE SCALE GENOMIC DNA]</scope>
    <source>
        <strain evidence="6">CGMCC 1.15439</strain>
    </source>
</reference>
<dbReference type="SUPFAM" id="SSF53335">
    <property type="entry name" value="S-adenosyl-L-methionine-dependent methyltransferases"/>
    <property type="match status" value="1"/>
</dbReference>
<evidence type="ECO:0000256" key="3">
    <source>
        <dbReference type="ARBA" id="ARBA00022679"/>
    </source>
</evidence>
<comment type="caution">
    <text evidence="5">The sequence shown here is derived from an EMBL/GenBank/DDBJ whole genome shotgun (WGS) entry which is preliminary data.</text>
</comment>
<keyword evidence="6" id="KW-1185">Reference proteome</keyword>
<evidence type="ECO:0000313" key="6">
    <source>
        <dbReference type="Proteomes" id="UP000620046"/>
    </source>
</evidence>
<dbReference type="InterPro" id="IPR051419">
    <property type="entry name" value="Lys/N-term_MeTrsfase_sf"/>
</dbReference>
<name>A0ABQ1FWS7_9GAMM</name>
<evidence type="ECO:0000256" key="2">
    <source>
        <dbReference type="ARBA" id="ARBA00022603"/>
    </source>
</evidence>
<dbReference type="EMBL" id="BMJA01000001">
    <property type="protein sequence ID" value="GGA30128.1"/>
    <property type="molecule type" value="Genomic_DNA"/>
</dbReference>
<feature type="domain" description="Methyltransferase" evidence="4">
    <location>
        <begin position="46"/>
        <end position="141"/>
    </location>
</feature>
<keyword evidence="2" id="KW-0489">Methyltransferase</keyword>
<keyword evidence="3" id="KW-0808">Transferase</keyword>
<proteinExistence type="inferred from homology"/>
<organism evidence="5 6">
    <name type="scientific">Dyella nitratireducens</name>
    <dbReference type="NCBI Taxonomy" id="1849580"/>
    <lineage>
        <taxon>Bacteria</taxon>
        <taxon>Pseudomonadati</taxon>
        <taxon>Pseudomonadota</taxon>
        <taxon>Gammaproteobacteria</taxon>
        <taxon>Lysobacterales</taxon>
        <taxon>Rhodanobacteraceae</taxon>
        <taxon>Dyella</taxon>
    </lineage>
</organism>